<dbReference type="Pfam" id="PF05553">
    <property type="entry name" value="DUF761"/>
    <property type="match status" value="1"/>
</dbReference>
<evidence type="ECO:0000313" key="2">
    <source>
        <dbReference type="Proteomes" id="UP000834106"/>
    </source>
</evidence>
<organism evidence="1 2">
    <name type="scientific">Fraxinus pennsylvanica</name>
    <dbReference type="NCBI Taxonomy" id="56036"/>
    <lineage>
        <taxon>Eukaryota</taxon>
        <taxon>Viridiplantae</taxon>
        <taxon>Streptophyta</taxon>
        <taxon>Embryophyta</taxon>
        <taxon>Tracheophyta</taxon>
        <taxon>Spermatophyta</taxon>
        <taxon>Magnoliopsida</taxon>
        <taxon>eudicotyledons</taxon>
        <taxon>Gunneridae</taxon>
        <taxon>Pentapetalae</taxon>
        <taxon>asterids</taxon>
        <taxon>lamiids</taxon>
        <taxon>Lamiales</taxon>
        <taxon>Oleaceae</taxon>
        <taxon>Oleeae</taxon>
        <taxon>Fraxinus</taxon>
    </lineage>
</organism>
<dbReference type="Proteomes" id="UP000834106">
    <property type="component" value="Chromosome 8"/>
</dbReference>
<proteinExistence type="predicted"/>
<dbReference type="AlphaFoldDB" id="A0AAD1ZBY5"/>
<keyword evidence="2" id="KW-1185">Reference proteome</keyword>
<evidence type="ECO:0000313" key="1">
    <source>
        <dbReference type="EMBL" id="CAI9766038.1"/>
    </source>
</evidence>
<accession>A0AAD1ZBY5</accession>
<sequence length="199" mass="23120">MEFEPSPPAVIDKKLWHIIRTALYIMRKGISKGKLTFDLHMMLKRGKIASKAIGNLRLHHNYSTFTCRSDDVLTSFISPGEYEFSCSNTPVKLKNPLHRRSRYQVAEEKRLARTVFDILNHYEMVESSPLTTLPGFGCSPLVRQLRVTDSPFPLQDAEENDHQVDKDAEEFINKFYKNLKQQKRMAALESPSPYHIWHK</sequence>
<dbReference type="InterPro" id="IPR008480">
    <property type="entry name" value="DUF761_pln"/>
</dbReference>
<dbReference type="PANTHER" id="PTHR33265:SF26">
    <property type="entry name" value="OS06G0554600 PROTEIN"/>
    <property type="match status" value="1"/>
</dbReference>
<dbReference type="EMBL" id="OU503043">
    <property type="protein sequence ID" value="CAI9766038.1"/>
    <property type="molecule type" value="Genomic_DNA"/>
</dbReference>
<reference evidence="1" key="1">
    <citation type="submission" date="2023-05" db="EMBL/GenBank/DDBJ databases">
        <authorList>
            <person name="Huff M."/>
        </authorList>
    </citation>
    <scope>NUCLEOTIDE SEQUENCE</scope>
</reference>
<name>A0AAD1ZBY5_9LAMI</name>
<gene>
    <name evidence="1" type="ORF">FPE_LOCUS13468</name>
</gene>
<protein>
    <submittedName>
        <fullName evidence="1">Uncharacterized protein</fullName>
    </submittedName>
</protein>
<dbReference type="PANTHER" id="PTHR33265">
    <property type="entry name" value="AVR9/CF-9 RAPIDLY ELICITED PROTEIN-RELATED"/>
    <property type="match status" value="1"/>
</dbReference>